<dbReference type="Proteomes" id="UP000559010">
    <property type="component" value="Unassembled WGS sequence"/>
</dbReference>
<keyword evidence="1" id="KW-0645">Protease</keyword>
<dbReference type="AlphaFoldDB" id="A0A848J8T7"/>
<accession>A0A848J8T7</accession>
<comment type="caution">
    <text evidence="1">The sequence shown here is derived from an EMBL/GenBank/DDBJ whole genome shotgun (WGS) entry which is preliminary data.</text>
</comment>
<evidence type="ECO:0000313" key="1">
    <source>
        <dbReference type="EMBL" id="NMM50910.1"/>
    </source>
</evidence>
<dbReference type="EMBL" id="JABBNU010000023">
    <property type="protein sequence ID" value="NMM50910.1"/>
    <property type="molecule type" value="Genomic_DNA"/>
</dbReference>
<organism evidence="1 2">
    <name type="scientific">Marinigracilibium pacificum</name>
    <dbReference type="NCBI Taxonomy" id="2729599"/>
    <lineage>
        <taxon>Bacteria</taxon>
        <taxon>Pseudomonadati</taxon>
        <taxon>Bacteroidota</taxon>
        <taxon>Cytophagia</taxon>
        <taxon>Cytophagales</taxon>
        <taxon>Flammeovirgaceae</taxon>
        <taxon>Marinigracilibium</taxon>
    </lineage>
</organism>
<name>A0A848J8T7_9BACT</name>
<dbReference type="SUPFAM" id="SSF49464">
    <property type="entry name" value="Carboxypeptidase regulatory domain-like"/>
    <property type="match status" value="1"/>
</dbReference>
<protein>
    <submittedName>
        <fullName evidence="1">Carboxypeptidase-like regulatory domain-containing protein</fullName>
    </submittedName>
</protein>
<reference evidence="1 2" key="1">
    <citation type="submission" date="2020-04" db="EMBL/GenBank/DDBJ databases">
        <title>Flammeovirgaceae bacterium KN852 isolated from deep sea.</title>
        <authorList>
            <person name="Zhang D.-C."/>
        </authorList>
    </citation>
    <scope>NUCLEOTIDE SEQUENCE [LARGE SCALE GENOMIC DNA]</scope>
    <source>
        <strain evidence="1 2">KN852</strain>
    </source>
</reference>
<keyword evidence="2" id="KW-1185">Reference proteome</keyword>
<dbReference type="Pfam" id="PF13620">
    <property type="entry name" value="CarboxypepD_reg"/>
    <property type="match status" value="1"/>
</dbReference>
<dbReference type="GO" id="GO:0004180">
    <property type="term" value="F:carboxypeptidase activity"/>
    <property type="evidence" value="ECO:0007669"/>
    <property type="project" value="UniProtKB-KW"/>
</dbReference>
<proteinExistence type="predicted"/>
<dbReference type="Gene3D" id="2.60.40.1120">
    <property type="entry name" value="Carboxypeptidase-like, regulatory domain"/>
    <property type="match status" value="1"/>
</dbReference>
<keyword evidence="1" id="KW-0378">Hydrolase</keyword>
<gene>
    <name evidence="1" type="ORF">HH304_21045</name>
</gene>
<sequence length="239" mass="25319">MSFSLILFLLVFGTSCSKDNDNDPPAPTSANVSGSVNLFDEGVTEIDNSNMTVSVEGTSISATTNASGQYTLSNVPFGTITLIYEKNGYGTFKRFNVDHSGGDTFIPETPSLGQVSTTSITNLTATDNGTDITLGATTDPAGNVGNTRYIRFFFSTQASVSNTNFEAVLETLPAQINPRNLDLTNASLVALGFSSGQTVYARCYGESFWSNQYDDPTSGTTIFPNLNPNAATAVSFVVP</sequence>
<keyword evidence="1" id="KW-0121">Carboxypeptidase</keyword>
<evidence type="ECO:0000313" key="2">
    <source>
        <dbReference type="Proteomes" id="UP000559010"/>
    </source>
</evidence>
<dbReference type="InterPro" id="IPR008969">
    <property type="entry name" value="CarboxyPept-like_regulatory"/>
</dbReference>